<evidence type="ECO:0000313" key="1">
    <source>
        <dbReference type="EMBL" id="SVB64883.1"/>
    </source>
</evidence>
<protein>
    <recommendedName>
        <fullName evidence="2">DUF4177 domain-containing protein</fullName>
    </recommendedName>
</protein>
<sequence length="63" mass="7221">MKEYKVMSQKDKWLSAKFDPEKLEQGINAYAEEGWEVISIATATIPGLTGAREEMIVVFEREK</sequence>
<dbReference type="Pfam" id="PF13783">
    <property type="entry name" value="DUF4177"/>
    <property type="match status" value="1"/>
</dbReference>
<dbReference type="InterPro" id="IPR025234">
    <property type="entry name" value="YjzH-like"/>
</dbReference>
<dbReference type="EMBL" id="UINC01051117">
    <property type="protein sequence ID" value="SVB64883.1"/>
    <property type="molecule type" value="Genomic_DNA"/>
</dbReference>
<proteinExistence type="predicted"/>
<dbReference type="AlphaFoldDB" id="A0A382FRM7"/>
<reference evidence="1" key="1">
    <citation type="submission" date="2018-05" db="EMBL/GenBank/DDBJ databases">
        <authorList>
            <person name="Lanie J.A."/>
            <person name="Ng W.-L."/>
            <person name="Kazmierczak K.M."/>
            <person name="Andrzejewski T.M."/>
            <person name="Davidsen T.M."/>
            <person name="Wayne K.J."/>
            <person name="Tettelin H."/>
            <person name="Glass J.I."/>
            <person name="Rusch D."/>
            <person name="Podicherti R."/>
            <person name="Tsui H.-C.T."/>
            <person name="Winkler M.E."/>
        </authorList>
    </citation>
    <scope>NUCLEOTIDE SEQUENCE</scope>
</reference>
<evidence type="ECO:0008006" key="2">
    <source>
        <dbReference type="Google" id="ProtNLM"/>
    </source>
</evidence>
<gene>
    <name evidence="1" type="ORF">METZ01_LOCUS217737</name>
</gene>
<name>A0A382FRM7_9ZZZZ</name>
<organism evidence="1">
    <name type="scientific">marine metagenome</name>
    <dbReference type="NCBI Taxonomy" id="408172"/>
    <lineage>
        <taxon>unclassified sequences</taxon>
        <taxon>metagenomes</taxon>
        <taxon>ecological metagenomes</taxon>
    </lineage>
</organism>
<accession>A0A382FRM7</accession>